<sequence length="452" mass="47905">MSMPDEVEEFAALLRTLKDRTDRSYGSLARRVGMNTSTLHRYCTGEAVPRDFAPVERLAVFCAATPQERLRLHRLWLSALAARQGAGPDAPPAEPEPSARAVAEAQTVGSIPPARTEVAEADAGRPVERDSVGASGVAPVPAQPGSSPAARPRYRRRAVLASAAVACALLATVPGTFGLPGGDHSPEAGAPRTPAPRTTAAPDAPHPSATPSPEHATPGVTPTGTPTGTRGGPTTAARPATVLPLAWTTDSLVWDKGCDHDYVIGKPPTDVPPPPLEQDAGLWAATQHAVHGRHMQVRITVQGRSSTAVVLEALHVRVAGRDAPAAGNAYAMDQGCGGDFAPRRFAVDLDVDRPVARPRDGAEAGRRLPAVSFPYRVSAEDPEVLLVDATARAHDTRWYLELDWSCQGRTGTVRIDDHGRPFRTTGITGLPHYWYGTDDAGERAWVPDHPQS</sequence>
<feature type="compositionally biased region" description="Low complexity" evidence="1">
    <location>
        <begin position="216"/>
        <end position="240"/>
    </location>
</feature>
<proteinExistence type="predicted"/>
<dbReference type="GO" id="GO:0003677">
    <property type="term" value="F:DNA binding"/>
    <property type="evidence" value="ECO:0007669"/>
    <property type="project" value="UniProtKB-KW"/>
</dbReference>
<comment type="caution">
    <text evidence="2">The sequence shown here is derived from an EMBL/GenBank/DDBJ whole genome shotgun (WGS) entry which is preliminary data.</text>
</comment>
<feature type="compositionally biased region" description="Basic and acidic residues" evidence="1">
    <location>
        <begin position="122"/>
        <end position="131"/>
    </location>
</feature>
<dbReference type="Pfam" id="PF13560">
    <property type="entry name" value="HTH_31"/>
    <property type="match status" value="1"/>
</dbReference>
<dbReference type="STRING" id="68231.AQJ30_24910"/>
<feature type="compositionally biased region" description="Low complexity" evidence="1">
    <location>
        <begin position="187"/>
        <end position="203"/>
    </location>
</feature>
<gene>
    <name evidence="2" type="ORF">AQJ30_24910</name>
</gene>
<feature type="region of interest" description="Disordered" evidence="1">
    <location>
        <begin position="180"/>
        <end position="240"/>
    </location>
</feature>
<protein>
    <submittedName>
        <fullName evidence="2">DNA-binding protein</fullName>
    </submittedName>
</protein>
<feature type="compositionally biased region" description="Low complexity" evidence="1">
    <location>
        <begin position="96"/>
        <end position="105"/>
    </location>
</feature>
<feature type="region of interest" description="Disordered" evidence="1">
    <location>
        <begin position="84"/>
        <end position="153"/>
    </location>
</feature>
<evidence type="ECO:0000313" key="2">
    <source>
        <dbReference type="EMBL" id="KUN35389.1"/>
    </source>
</evidence>
<evidence type="ECO:0000313" key="3">
    <source>
        <dbReference type="Proteomes" id="UP000053271"/>
    </source>
</evidence>
<keyword evidence="2" id="KW-0238">DNA-binding</keyword>
<reference evidence="2 3" key="1">
    <citation type="submission" date="2015-10" db="EMBL/GenBank/DDBJ databases">
        <title>Draft genome sequence of Streptomyces longwoodensis DSM 41677, type strain for the species Streptomyces longwoodensis.</title>
        <authorList>
            <person name="Ruckert C."/>
            <person name="Winkler A."/>
            <person name="Kalinowski J."/>
            <person name="Kampfer P."/>
            <person name="Glaeser S."/>
        </authorList>
    </citation>
    <scope>NUCLEOTIDE SEQUENCE [LARGE SCALE GENOMIC DNA]</scope>
    <source>
        <strain evidence="2 3">DSM 41677</strain>
    </source>
</reference>
<dbReference type="EMBL" id="LMWS01000032">
    <property type="protein sequence ID" value="KUN35389.1"/>
    <property type="molecule type" value="Genomic_DNA"/>
</dbReference>
<name>A0A101QSN9_9ACTN</name>
<dbReference type="AlphaFoldDB" id="A0A101QSN9"/>
<keyword evidence="3" id="KW-1185">Reference proteome</keyword>
<evidence type="ECO:0000256" key="1">
    <source>
        <dbReference type="SAM" id="MobiDB-lite"/>
    </source>
</evidence>
<dbReference type="Proteomes" id="UP000053271">
    <property type="component" value="Unassembled WGS sequence"/>
</dbReference>
<accession>A0A101QSN9</accession>
<organism evidence="2 3">
    <name type="scientific">Streptomyces longwoodensis</name>
    <dbReference type="NCBI Taxonomy" id="68231"/>
    <lineage>
        <taxon>Bacteria</taxon>
        <taxon>Bacillati</taxon>
        <taxon>Actinomycetota</taxon>
        <taxon>Actinomycetes</taxon>
        <taxon>Kitasatosporales</taxon>
        <taxon>Streptomycetaceae</taxon>
        <taxon>Streptomyces</taxon>
    </lineage>
</organism>